<dbReference type="Proteomes" id="UP000005627">
    <property type="component" value="Chromosome 6"/>
</dbReference>
<dbReference type="GeneID" id="11501624"/>
<feature type="chain" id="PRO_5003519753" description="Defect at low temperature protein 1" evidence="2">
    <location>
        <begin position="24"/>
        <end position="294"/>
    </location>
</feature>
<organism evidence="3 4">
    <name type="scientific">Torulaspora delbrueckii</name>
    <name type="common">Yeast</name>
    <name type="synonym">Candida colliculosa</name>
    <dbReference type="NCBI Taxonomy" id="4950"/>
    <lineage>
        <taxon>Eukaryota</taxon>
        <taxon>Fungi</taxon>
        <taxon>Dikarya</taxon>
        <taxon>Ascomycota</taxon>
        <taxon>Saccharomycotina</taxon>
        <taxon>Saccharomycetes</taxon>
        <taxon>Saccharomycetales</taxon>
        <taxon>Saccharomycetaceae</taxon>
        <taxon>Torulaspora</taxon>
    </lineage>
</organism>
<feature type="transmembrane region" description="Helical" evidence="1">
    <location>
        <begin position="81"/>
        <end position="105"/>
    </location>
</feature>
<evidence type="ECO:0000256" key="2">
    <source>
        <dbReference type="SAM" id="SignalP"/>
    </source>
</evidence>
<keyword evidence="2" id="KW-0732">Signal</keyword>
<dbReference type="InParanoid" id="G8ZWU1"/>
<keyword evidence="1" id="KW-1133">Transmembrane helix</keyword>
<dbReference type="RefSeq" id="XP_003682296.1">
    <property type="nucleotide sequence ID" value="XM_003682248.1"/>
</dbReference>
<dbReference type="AlphaFoldDB" id="G8ZWU1"/>
<dbReference type="EMBL" id="HE616747">
    <property type="protein sequence ID" value="CCE93085.1"/>
    <property type="molecule type" value="Genomic_DNA"/>
</dbReference>
<proteinExistence type="predicted"/>
<dbReference type="KEGG" id="tdl:TDEL_0F02740"/>
<feature type="signal peptide" evidence="2">
    <location>
        <begin position="1"/>
        <end position="23"/>
    </location>
</feature>
<keyword evidence="1" id="KW-0812">Transmembrane</keyword>
<accession>G8ZWU1</accession>
<keyword evidence="4" id="KW-1185">Reference proteome</keyword>
<name>G8ZWU1_TORDE</name>
<reference evidence="3 4" key="1">
    <citation type="journal article" date="2011" name="Proc. Natl. Acad. Sci. U.S.A.">
        <title>Evolutionary erosion of yeast sex chromosomes by mating-type switching accidents.</title>
        <authorList>
            <person name="Gordon J.L."/>
            <person name="Armisen D."/>
            <person name="Proux-Wera E."/>
            <person name="Oheigeartaigh S.S."/>
            <person name="Byrne K.P."/>
            <person name="Wolfe K.H."/>
        </authorList>
    </citation>
    <scope>NUCLEOTIDE SEQUENCE [LARGE SCALE GENOMIC DNA]</scope>
    <source>
        <strain evidence="4">ATCC 10662 / CBS 1146 / NBRC 0425 / NCYC 2629 / NRRL Y-866</strain>
    </source>
</reference>
<evidence type="ECO:0000313" key="4">
    <source>
        <dbReference type="Proteomes" id="UP000005627"/>
    </source>
</evidence>
<gene>
    <name evidence="3" type="primary">TDEL0F02740</name>
    <name evidence="3" type="ORF">TDEL_0F02740</name>
</gene>
<evidence type="ECO:0000313" key="3">
    <source>
        <dbReference type="EMBL" id="CCE93085.1"/>
    </source>
</evidence>
<evidence type="ECO:0008006" key="5">
    <source>
        <dbReference type="Google" id="ProtNLM"/>
    </source>
</evidence>
<dbReference type="eggNOG" id="ENOG502SAIJ">
    <property type="taxonomic scope" value="Eukaryota"/>
</dbReference>
<evidence type="ECO:0000256" key="1">
    <source>
        <dbReference type="SAM" id="Phobius"/>
    </source>
</evidence>
<protein>
    <recommendedName>
        <fullName evidence="5">Defect at low temperature protein 1</fullName>
    </recommendedName>
</protein>
<sequence>MPACWKPTVVVLLALVIFQVVLGDFSGIPSNQHPPNPLVNSKDGIEYSDLSIALINDLILIAQIFVTCVPTGALAPMAPNFVRISCMFNLLSALSLLSLSILIGWDRLDESRMFKVQVRRAFERWAQGHTRISERGFIFDETAANQVRQFCNWLDLHFDMYVKPGTQRLLCAAFGMGRATVFQHRGFSHEVCVTKEGLRRLGENRLSRLPLETLKKVAKYLVRGGLLKMANNPPLFLANAVQTYGAFTGEVQQRTHQMVTIMNQENWDGRALGFTIEEGQNLLLTFKYSVNKLS</sequence>
<dbReference type="OrthoDB" id="4056332at2759"/>
<dbReference type="HOGENOM" id="CLU_950636_0_0_1"/>
<keyword evidence="1" id="KW-0472">Membrane</keyword>